<evidence type="ECO:0008006" key="10">
    <source>
        <dbReference type="Google" id="ProtNLM"/>
    </source>
</evidence>
<evidence type="ECO:0000256" key="4">
    <source>
        <dbReference type="ARBA" id="ARBA00022989"/>
    </source>
</evidence>
<evidence type="ECO:0000256" key="2">
    <source>
        <dbReference type="ARBA" id="ARBA00006843"/>
    </source>
</evidence>
<dbReference type="AlphaFoldDB" id="A0AA88S734"/>
<dbReference type="GO" id="GO:0016020">
    <property type="term" value="C:membrane"/>
    <property type="evidence" value="ECO:0007669"/>
    <property type="project" value="UniProtKB-SubCell"/>
</dbReference>
<dbReference type="Pfam" id="PF04505">
    <property type="entry name" value="CD225"/>
    <property type="match status" value="1"/>
</dbReference>
<evidence type="ECO:0000256" key="3">
    <source>
        <dbReference type="ARBA" id="ARBA00022692"/>
    </source>
</evidence>
<evidence type="ECO:0000256" key="6">
    <source>
        <dbReference type="SAM" id="MobiDB-lite"/>
    </source>
</evidence>
<keyword evidence="5 7" id="KW-0472">Membrane</keyword>
<comment type="caution">
    <text evidence="8">The sequence shown here is derived from an EMBL/GenBank/DDBJ whole genome shotgun (WGS) entry which is preliminary data.</text>
</comment>
<name>A0AA88S734_TACVA</name>
<feature type="compositionally biased region" description="Polar residues" evidence="6">
    <location>
        <begin position="8"/>
        <end position="20"/>
    </location>
</feature>
<feature type="transmembrane region" description="Helical" evidence="7">
    <location>
        <begin position="86"/>
        <end position="114"/>
    </location>
</feature>
<dbReference type="Proteomes" id="UP001187315">
    <property type="component" value="Unassembled WGS sequence"/>
</dbReference>
<comment type="similarity">
    <text evidence="2">Belongs to the CD225/Dispanin family.</text>
</comment>
<reference evidence="8" key="1">
    <citation type="submission" date="2023-08" db="EMBL/GenBank/DDBJ databases">
        <title>Pelteobagrus vachellii genome.</title>
        <authorList>
            <person name="Liu H."/>
        </authorList>
    </citation>
    <scope>NUCLEOTIDE SEQUENCE</scope>
    <source>
        <strain evidence="8">PRFRI_2022a</strain>
        <tissue evidence="8">Muscle</tissue>
    </source>
</reference>
<dbReference type="EMBL" id="JAVHJS010000018">
    <property type="protein sequence ID" value="KAK2829702.1"/>
    <property type="molecule type" value="Genomic_DNA"/>
</dbReference>
<protein>
    <recommendedName>
        <fullName evidence="10">Transmembrane protein 265</fullName>
    </recommendedName>
</protein>
<feature type="region of interest" description="Disordered" evidence="6">
    <location>
        <begin position="1"/>
        <end position="29"/>
    </location>
</feature>
<evidence type="ECO:0000313" key="8">
    <source>
        <dbReference type="EMBL" id="KAK2829702.1"/>
    </source>
</evidence>
<keyword evidence="4 7" id="KW-1133">Transmembrane helix</keyword>
<dbReference type="InterPro" id="IPR007593">
    <property type="entry name" value="CD225/Dispanin_fam"/>
</dbReference>
<feature type="transmembrane region" description="Helical" evidence="7">
    <location>
        <begin position="40"/>
        <end position="61"/>
    </location>
</feature>
<sequence>MSIKMNHEPTTNTPLNTITHSGDVERGPDDQHQVRDYRKLAICSIICGLSCVGVVSLIYSVKTRELNKKSGGEPAYKAKEYSKKTLIWAVGAMVALVAFIILIILLTGLLSYLLTFIN</sequence>
<organism evidence="8 9">
    <name type="scientific">Tachysurus vachellii</name>
    <name type="common">Darkbarbel catfish</name>
    <name type="synonym">Pelteobagrus vachellii</name>
    <dbReference type="NCBI Taxonomy" id="175792"/>
    <lineage>
        <taxon>Eukaryota</taxon>
        <taxon>Metazoa</taxon>
        <taxon>Chordata</taxon>
        <taxon>Craniata</taxon>
        <taxon>Vertebrata</taxon>
        <taxon>Euteleostomi</taxon>
        <taxon>Actinopterygii</taxon>
        <taxon>Neopterygii</taxon>
        <taxon>Teleostei</taxon>
        <taxon>Ostariophysi</taxon>
        <taxon>Siluriformes</taxon>
        <taxon>Bagridae</taxon>
        <taxon>Tachysurus</taxon>
    </lineage>
</organism>
<evidence type="ECO:0000313" key="9">
    <source>
        <dbReference type="Proteomes" id="UP001187315"/>
    </source>
</evidence>
<accession>A0AA88S734</accession>
<evidence type="ECO:0000256" key="5">
    <source>
        <dbReference type="ARBA" id="ARBA00023136"/>
    </source>
</evidence>
<keyword evidence="3 7" id="KW-0812">Transmembrane</keyword>
<gene>
    <name evidence="8" type="ORF">Q7C36_017692</name>
</gene>
<keyword evidence="9" id="KW-1185">Reference proteome</keyword>
<evidence type="ECO:0000256" key="7">
    <source>
        <dbReference type="SAM" id="Phobius"/>
    </source>
</evidence>
<comment type="subcellular location">
    <subcellularLocation>
        <location evidence="1">Membrane</location>
    </subcellularLocation>
</comment>
<proteinExistence type="inferred from homology"/>
<evidence type="ECO:0000256" key="1">
    <source>
        <dbReference type="ARBA" id="ARBA00004370"/>
    </source>
</evidence>